<reference evidence="8" key="1">
    <citation type="submission" date="2019-04" db="EMBL/GenBank/DDBJ databases">
        <title>Draft genome sequence of Pseudonocardiaceae bacterium SL3-2-4.</title>
        <authorList>
            <person name="Ningsih F."/>
            <person name="Yokota A."/>
            <person name="Sakai Y."/>
            <person name="Nanatani K."/>
            <person name="Yabe S."/>
            <person name="Oetari A."/>
            <person name="Sjamsuridzal W."/>
        </authorList>
    </citation>
    <scope>NUCLEOTIDE SEQUENCE [LARGE SCALE GENOMIC DNA]</scope>
    <source>
        <strain evidence="8">SL3-2-4</strain>
    </source>
</reference>
<proteinExistence type="inferred from homology"/>
<dbReference type="PANTHER" id="PTHR33217:SF8">
    <property type="entry name" value="MUTATOR FAMILY TRANSPOSASE"/>
    <property type="match status" value="1"/>
</dbReference>
<name>A0A4D4JBK7_9PSEU</name>
<keyword evidence="5 6" id="KW-0233">DNA recombination</keyword>
<keyword evidence="6" id="KW-0814">Transposable element</keyword>
<evidence type="ECO:0000256" key="4">
    <source>
        <dbReference type="ARBA" id="ARBA00023125"/>
    </source>
</evidence>
<sequence length="78" mass="8168">MLSLSAKGLTTGEVSAHLGEVYGASVSKDTISAITDRVLEGMAEWQSRPLDPVYPHGPGKVALQLISSRLMGRSGSQA</sequence>
<evidence type="ECO:0000256" key="1">
    <source>
        <dbReference type="ARBA" id="ARBA00002190"/>
    </source>
</evidence>
<evidence type="ECO:0000256" key="6">
    <source>
        <dbReference type="RuleBase" id="RU365089"/>
    </source>
</evidence>
<dbReference type="PANTHER" id="PTHR33217">
    <property type="entry name" value="TRANSPOSASE FOR INSERTION SEQUENCE ELEMENT IS1081"/>
    <property type="match status" value="1"/>
</dbReference>
<dbReference type="GO" id="GO:0006313">
    <property type="term" value="P:DNA transposition"/>
    <property type="evidence" value="ECO:0007669"/>
    <property type="project" value="UniProtKB-UniRule"/>
</dbReference>
<comment type="similarity">
    <text evidence="2 6">Belongs to the transposase mutator family.</text>
</comment>
<comment type="caution">
    <text evidence="7">The sequence shown here is derived from an EMBL/GenBank/DDBJ whole genome shotgun (WGS) entry which is preliminary data.</text>
</comment>
<protein>
    <recommendedName>
        <fullName evidence="6">Mutator family transposase</fullName>
    </recommendedName>
</protein>
<dbReference type="Proteomes" id="UP000298860">
    <property type="component" value="Unassembled WGS sequence"/>
</dbReference>
<gene>
    <name evidence="7" type="ORF">GTS_56840</name>
</gene>
<evidence type="ECO:0000256" key="5">
    <source>
        <dbReference type="ARBA" id="ARBA00023172"/>
    </source>
</evidence>
<evidence type="ECO:0000256" key="2">
    <source>
        <dbReference type="ARBA" id="ARBA00010961"/>
    </source>
</evidence>
<dbReference type="EMBL" id="BJFL01000087">
    <property type="protein sequence ID" value="GDY34051.1"/>
    <property type="molecule type" value="Genomic_DNA"/>
</dbReference>
<accession>A0A4D4JBK7</accession>
<keyword evidence="8" id="KW-1185">Reference proteome</keyword>
<evidence type="ECO:0000313" key="8">
    <source>
        <dbReference type="Proteomes" id="UP000298860"/>
    </source>
</evidence>
<dbReference type="AlphaFoldDB" id="A0A4D4JBK7"/>
<evidence type="ECO:0000313" key="7">
    <source>
        <dbReference type="EMBL" id="GDY34051.1"/>
    </source>
</evidence>
<organism evidence="7 8">
    <name type="scientific">Gandjariella thermophila</name>
    <dbReference type="NCBI Taxonomy" id="1931992"/>
    <lineage>
        <taxon>Bacteria</taxon>
        <taxon>Bacillati</taxon>
        <taxon>Actinomycetota</taxon>
        <taxon>Actinomycetes</taxon>
        <taxon>Pseudonocardiales</taxon>
        <taxon>Pseudonocardiaceae</taxon>
        <taxon>Gandjariella</taxon>
    </lineage>
</organism>
<keyword evidence="3 6" id="KW-0815">Transposition</keyword>
<dbReference type="InterPro" id="IPR001207">
    <property type="entry name" value="Transposase_mutator"/>
</dbReference>
<keyword evidence="4 6" id="KW-0238">DNA-binding</keyword>
<dbReference type="GO" id="GO:0003677">
    <property type="term" value="F:DNA binding"/>
    <property type="evidence" value="ECO:0007669"/>
    <property type="project" value="UniProtKB-UniRule"/>
</dbReference>
<comment type="function">
    <text evidence="1 6">Required for the transposition of the insertion element.</text>
</comment>
<evidence type="ECO:0000256" key="3">
    <source>
        <dbReference type="ARBA" id="ARBA00022578"/>
    </source>
</evidence>
<dbReference type="GO" id="GO:0004803">
    <property type="term" value="F:transposase activity"/>
    <property type="evidence" value="ECO:0007669"/>
    <property type="project" value="UniProtKB-UniRule"/>
</dbReference>
<dbReference type="Pfam" id="PF00872">
    <property type="entry name" value="Transposase_mut"/>
    <property type="match status" value="1"/>
</dbReference>